<evidence type="ECO:0000313" key="6">
    <source>
        <dbReference type="EMBL" id="SER83058.1"/>
    </source>
</evidence>
<dbReference type="InterPro" id="IPR000835">
    <property type="entry name" value="HTH_MarR-typ"/>
</dbReference>
<evidence type="ECO:0000256" key="1">
    <source>
        <dbReference type="ARBA" id="ARBA00023015"/>
    </source>
</evidence>
<dbReference type="GO" id="GO:0003700">
    <property type="term" value="F:DNA-binding transcription factor activity"/>
    <property type="evidence" value="ECO:0007669"/>
    <property type="project" value="InterPro"/>
</dbReference>
<dbReference type="InterPro" id="IPR036390">
    <property type="entry name" value="WH_DNA-bd_sf"/>
</dbReference>
<keyword evidence="3" id="KW-0804">Transcription</keyword>
<dbReference type="PROSITE" id="PS50995">
    <property type="entry name" value="HTH_MARR_2"/>
    <property type="match status" value="1"/>
</dbReference>
<dbReference type="GeneID" id="57920426"/>
<reference evidence="5 7" key="2">
    <citation type="submission" date="2014-05" db="EMBL/GenBank/DDBJ databases">
        <title>Genome sequence of Streptococcus gallolyticus.</title>
        <authorList>
            <person name="Del Campo R."/>
        </authorList>
    </citation>
    <scope>NUCLEOTIDE SEQUENCE [LARGE SCALE GENOMIC DNA]</scope>
    <source>
        <strain evidence="5 7">LMG17956</strain>
    </source>
</reference>
<dbReference type="EMBL" id="CCBC010000177">
    <property type="protein sequence ID" value="CDO18252.1"/>
    <property type="molecule type" value="Genomic_DNA"/>
</dbReference>
<dbReference type="RefSeq" id="WP_009854698.1">
    <property type="nucleotide sequence ID" value="NZ_CP054015.1"/>
</dbReference>
<name>A0A060RHD5_9STRE</name>
<accession>A0A060RHD5</accession>
<proteinExistence type="predicted"/>
<evidence type="ECO:0000256" key="2">
    <source>
        <dbReference type="ARBA" id="ARBA00023125"/>
    </source>
</evidence>
<protein>
    <submittedName>
        <fullName evidence="5 6">Transcriptional regulator, MarR family</fullName>
    </submittedName>
</protein>
<dbReference type="Gene3D" id="1.10.10.10">
    <property type="entry name" value="Winged helix-like DNA-binding domain superfamily/Winged helix DNA-binding domain"/>
    <property type="match status" value="1"/>
</dbReference>
<dbReference type="EMBL" id="FOGM01000010">
    <property type="protein sequence ID" value="SER83058.1"/>
    <property type="molecule type" value="Genomic_DNA"/>
</dbReference>
<dbReference type="AlphaFoldDB" id="A0A060RHD5"/>
<keyword evidence="2 6" id="KW-0238">DNA-binding</keyword>
<evidence type="ECO:0000313" key="8">
    <source>
        <dbReference type="Proteomes" id="UP000182712"/>
    </source>
</evidence>
<feature type="domain" description="HTH marR-type" evidence="4">
    <location>
        <begin position="10"/>
        <end position="142"/>
    </location>
</feature>
<reference evidence="5 7" key="1">
    <citation type="submission" date="2014-02" db="EMBL/GenBank/DDBJ databases">
        <authorList>
            <person name="Manrique M."/>
        </authorList>
    </citation>
    <scope>NUCLEOTIDE SEQUENCE [LARGE SCALE GENOMIC DNA]</scope>
    <source>
        <strain evidence="5 7">LMG17956</strain>
    </source>
</reference>
<sequence>MSKNIQESLDSCLFFTVKKLDRALNKLADESFQKVGMTPTYAFILLILAEEDGKLQKDIAQILYIAPSTLTRLVEKLIYKGYVTTLAEGRTRQVYLTVKGRNLLPDIQEAWNDLHIRYKALLGDDYADNLASIINLNAEKLR</sequence>
<keyword evidence="1" id="KW-0805">Transcription regulation</keyword>
<dbReference type="Proteomes" id="UP000027584">
    <property type="component" value="Unassembled WGS sequence"/>
</dbReference>
<gene>
    <name evidence="5" type="ORF">BN963_SGAL_01450</name>
    <name evidence="6" type="ORF">SAMN04487840_1102</name>
</gene>
<dbReference type="SUPFAM" id="SSF46785">
    <property type="entry name" value="Winged helix' DNA-binding domain"/>
    <property type="match status" value="1"/>
</dbReference>
<dbReference type="PANTHER" id="PTHR42756">
    <property type="entry name" value="TRANSCRIPTIONAL REGULATOR, MARR"/>
    <property type="match status" value="1"/>
</dbReference>
<evidence type="ECO:0000256" key="3">
    <source>
        <dbReference type="ARBA" id="ARBA00023163"/>
    </source>
</evidence>
<dbReference type="SMART" id="SM00347">
    <property type="entry name" value="HTH_MARR"/>
    <property type="match status" value="1"/>
</dbReference>
<evidence type="ECO:0000259" key="4">
    <source>
        <dbReference type="PROSITE" id="PS50995"/>
    </source>
</evidence>
<reference evidence="6 8" key="3">
    <citation type="submission" date="2016-10" db="EMBL/GenBank/DDBJ databases">
        <authorList>
            <person name="de Groot N.N."/>
        </authorList>
    </citation>
    <scope>NUCLEOTIDE SEQUENCE [LARGE SCALE GENOMIC DNA]</scope>
    <source>
        <strain evidence="6 8">VTM2R47</strain>
    </source>
</reference>
<evidence type="ECO:0000313" key="5">
    <source>
        <dbReference type="EMBL" id="CDO18252.1"/>
    </source>
</evidence>
<evidence type="ECO:0000313" key="7">
    <source>
        <dbReference type="Proteomes" id="UP000027584"/>
    </source>
</evidence>
<dbReference type="Proteomes" id="UP000182712">
    <property type="component" value="Unassembled WGS sequence"/>
</dbReference>
<dbReference type="PANTHER" id="PTHR42756:SF1">
    <property type="entry name" value="TRANSCRIPTIONAL REPRESSOR OF EMRAB OPERON"/>
    <property type="match status" value="1"/>
</dbReference>
<organism evidence="5 7">
    <name type="scientific">Streptococcus gallolyticus</name>
    <dbReference type="NCBI Taxonomy" id="315405"/>
    <lineage>
        <taxon>Bacteria</taxon>
        <taxon>Bacillati</taxon>
        <taxon>Bacillota</taxon>
        <taxon>Bacilli</taxon>
        <taxon>Lactobacillales</taxon>
        <taxon>Streptococcaceae</taxon>
        <taxon>Streptococcus</taxon>
    </lineage>
</organism>
<dbReference type="InterPro" id="IPR036388">
    <property type="entry name" value="WH-like_DNA-bd_sf"/>
</dbReference>
<dbReference type="GO" id="GO:0003677">
    <property type="term" value="F:DNA binding"/>
    <property type="evidence" value="ECO:0007669"/>
    <property type="project" value="UniProtKB-KW"/>
</dbReference>
<dbReference type="Pfam" id="PF12802">
    <property type="entry name" value="MarR_2"/>
    <property type="match status" value="1"/>
</dbReference>